<dbReference type="AlphaFoldDB" id="A0A368GRE7"/>
<evidence type="ECO:0000256" key="6">
    <source>
        <dbReference type="RuleBase" id="RU280813"/>
    </source>
</evidence>
<dbReference type="GO" id="GO:0016020">
    <property type="term" value="C:membrane"/>
    <property type="evidence" value="ECO:0007669"/>
    <property type="project" value="UniProtKB-SubCell"/>
</dbReference>
<dbReference type="Pfam" id="PF02118">
    <property type="entry name" value="Srg"/>
    <property type="match status" value="1"/>
</dbReference>
<dbReference type="GO" id="GO:0004888">
    <property type="term" value="F:transmembrane signaling receptor activity"/>
    <property type="evidence" value="ECO:0007669"/>
    <property type="project" value="InterPro"/>
</dbReference>
<proteinExistence type="inferred from homology"/>
<dbReference type="GO" id="GO:0007606">
    <property type="term" value="P:sensory perception of chemical stimulus"/>
    <property type="evidence" value="ECO:0007669"/>
    <property type="project" value="UniProtKB-UniRule"/>
</dbReference>
<dbReference type="InterPro" id="IPR000609">
    <property type="entry name" value="7TM_GPCR_serpentine_rcpt_Srg"/>
</dbReference>
<comment type="caution">
    <text evidence="7">The sequence shown here is derived from an EMBL/GenBank/DDBJ whole genome shotgun (WGS) entry which is preliminary data.</text>
</comment>
<evidence type="ECO:0000256" key="1">
    <source>
        <dbReference type="ARBA" id="ARBA00004141"/>
    </source>
</evidence>
<evidence type="ECO:0000256" key="5">
    <source>
        <dbReference type="ARBA" id="ARBA00023136"/>
    </source>
</evidence>
<evidence type="ECO:0000256" key="2">
    <source>
        <dbReference type="ARBA" id="ARBA00005692"/>
    </source>
</evidence>
<organism evidence="7 8">
    <name type="scientific">Ancylostoma caninum</name>
    <name type="common">Dog hookworm</name>
    <dbReference type="NCBI Taxonomy" id="29170"/>
    <lineage>
        <taxon>Eukaryota</taxon>
        <taxon>Metazoa</taxon>
        <taxon>Ecdysozoa</taxon>
        <taxon>Nematoda</taxon>
        <taxon>Chromadorea</taxon>
        <taxon>Rhabditida</taxon>
        <taxon>Rhabditina</taxon>
        <taxon>Rhabditomorpha</taxon>
        <taxon>Strongyloidea</taxon>
        <taxon>Ancylostomatidae</taxon>
        <taxon>Ancylostomatinae</taxon>
        <taxon>Ancylostoma</taxon>
    </lineage>
</organism>
<dbReference type="EMBL" id="JOJR01000085">
    <property type="protein sequence ID" value="RCN46188.1"/>
    <property type="molecule type" value="Genomic_DNA"/>
</dbReference>
<sequence>MLPPRQIGAFIFSCISMVTYALIIISIHKRRRHEPVLNGSFFRLCTINFFIDLAFFAQFNFFMRFRKYGLLNFFFEANPNLLVVLPGISLGIHYYLKFVVYISEVIIAANRLTAAIRPVSYEMVIL</sequence>
<feature type="transmembrane region" description="Helical" evidence="6">
    <location>
        <begin position="81"/>
        <end position="102"/>
    </location>
</feature>
<name>A0A368GRE7_ANCCA</name>
<evidence type="ECO:0000256" key="3">
    <source>
        <dbReference type="ARBA" id="ARBA00022692"/>
    </source>
</evidence>
<keyword evidence="5 6" id="KW-0472">Membrane</keyword>
<keyword evidence="8" id="KW-1185">Reference proteome</keyword>
<comment type="caution">
    <text evidence="6">Lacks conserved residue(s) required for the propagation of feature annotation.</text>
</comment>
<dbReference type="OrthoDB" id="5844602at2759"/>
<reference evidence="7 8" key="1">
    <citation type="submission" date="2014-10" db="EMBL/GenBank/DDBJ databases">
        <title>Draft genome of the hookworm Ancylostoma caninum.</title>
        <authorList>
            <person name="Mitreva M."/>
        </authorList>
    </citation>
    <scope>NUCLEOTIDE SEQUENCE [LARGE SCALE GENOMIC DNA]</scope>
    <source>
        <strain evidence="7 8">Baltimore</strain>
    </source>
</reference>
<evidence type="ECO:0000313" key="7">
    <source>
        <dbReference type="EMBL" id="RCN46188.1"/>
    </source>
</evidence>
<accession>A0A368GRE7</accession>
<dbReference type="Proteomes" id="UP000252519">
    <property type="component" value="Unassembled WGS sequence"/>
</dbReference>
<comment type="subcellular location">
    <subcellularLocation>
        <location evidence="1">Membrane</location>
        <topology evidence="1">Multi-pass membrane protein</topology>
    </subcellularLocation>
</comment>
<keyword evidence="4 6" id="KW-1133">Transmembrane helix</keyword>
<comment type="similarity">
    <text evidence="2 6">Belongs to the nematode receptor-like protein srg family.</text>
</comment>
<keyword evidence="3 6" id="KW-0812">Transmembrane</keyword>
<feature type="transmembrane region" description="Helical" evidence="6">
    <location>
        <begin position="6"/>
        <end position="28"/>
    </location>
</feature>
<feature type="transmembrane region" description="Helical" evidence="6">
    <location>
        <begin position="40"/>
        <end position="61"/>
    </location>
</feature>
<evidence type="ECO:0000256" key="4">
    <source>
        <dbReference type="ARBA" id="ARBA00022989"/>
    </source>
</evidence>
<gene>
    <name evidence="7" type="ORF">ANCCAN_07847</name>
</gene>
<protein>
    <recommendedName>
        <fullName evidence="6">Serpentine receptor class gamma</fullName>
    </recommendedName>
</protein>
<evidence type="ECO:0000313" key="8">
    <source>
        <dbReference type="Proteomes" id="UP000252519"/>
    </source>
</evidence>